<dbReference type="EMBL" id="WWHY01000001">
    <property type="protein sequence ID" value="MYR31974.1"/>
    <property type="molecule type" value="Genomic_DNA"/>
</dbReference>
<organism evidence="3 4">
    <name type="scientific">Nocardiopsis alba</name>
    <dbReference type="NCBI Taxonomy" id="53437"/>
    <lineage>
        <taxon>Bacteria</taxon>
        <taxon>Bacillati</taxon>
        <taxon>Actinomycetota</taxon>
        <taxon>Actinomycetes</taxon>
        <taxon>Streptosporangiales</taxon>
        <taxon>Nocardiopsidaceae</taxon>
        <taxon>Nocardiopsis</taxon>
    </lineage>
</organism>
<dbReference type="RefSeq" id="WP_161110550.1">
    <property type="nucleotide sequence ID" value="NZ_WWHY01000001.1"/>
</dbReference>
<dbReference type="PANTHER" id="PTHR13947:SF37">
    <property type="entry name" value="LD18367P"/>
    <property type="match status" value="1"/>
</dbReference>
<dbReference type="Pfam" id="PF00583">
    <property type="entry name" value="Acetyltransf_1"/>
    <property type="match status" value="1"/>
</dbReference>
<evidence type="ECO:0000313" key="4">
    <source>
        <dbReference type="Proteomes" id="UP000467124"/>
    </source>
</evidence>
<dbReference type="CDD" id="cd04301">
    <property type="entry name" value="NAT_SF"/>
    <property type="match status" value="1"/>
</dbReference>
<accession>A0A7K2IQA0</accession>
<evidence type="ECO:0000259" key="2">
    <source>
        <dbReference type="PROSITE" id="PS51186"/>
    </source>
</evidence>
<dbReference type="GO" id="GO:0008080">
    <property type="term" value="F:N-acetyltransferase activity"/>
    <property type="evidence" value="ECO:0007669"/>
    <property type="project" value="InterPro"/>
</dbReference>
<dbReference type="AlphaFoldDB" id="A0A7K2IQA0"/>
<comment type="caution">
    <text evidence="3">The sequence shown here is derived from an EMBL/GenBank/DDBJ whole genome shotgun (WGS) entry which is preliminary data.</text>
</comment>
<sequence length="173" mass="19080">MAGRPRIRERTDEDLDELGTILTRVHAEDGYPVEGVASPRAWLTDPGFLRSWVAERDGALLGQVSLAAPEEAETIALWRERTERDIDEVAVLARLFVSPEARGLGAGEALTRAVMEHAREHDTALVLDVMAKDRAAIRLYERLGWERLGDIVHAFDGSPGVPAHCYAWSPSAT</sequence>
<dbReference type="InterPro" id="IPR016181">
    <property type="entry name" value="Acyl_CoA_acyltransferase"/>
</dbReference>
<evidence type="ECO:0000256" key="1">
    <source>
        <dbReference type="ARBA" id="ARBA00022679"/>
    </source>
</evidence>
<dbReference type="SUPFAM" id="SSF55729">
    <property type="entry name" value="Acyl-CoA N-acyltransferases (Nat)"/>
    <property type="match status" value="1"/>
</dbReference>
<dbReference type="Proteomes" id="UP000467124">
    <property type="component" value="Unassembled WGS sequence"/>
</dbReference>
<dbReference type="InterPro" id="IPR000182">
    <property type="entry name" value="GNAT_dom"/>
</dbReference>
<gene>
    <name evidence="3" type="ORF">GTW20_06720</name>
</gene>
<name>A0A7K2IQA0_9ACTN</name>
<dbReference type="PROSITE" id="PS51186">
    <property type="entry name" value="GNAT"/>
    <property type="match status" value="1"/>
</dbReference>
<reference evidence="3 4" key="1">
    <citation type="journal article" date="2019" name="Nat. Commun.">
        <title>The antimicrobial potential of Streptomyces from insect microbiomes.</title>
        <authorList>
            <person name="Chevrette M.G."/>
            <person name="Carlson C.M."/>
            <person name="Ortega H.E."/>
            <person name="Thomas C."/>
            <person name="Ananiev G.E."/>
            <person name="Barns K.J."/>
            <person name="Book A.J."/>
            <person name="Cagnazzo J."/>
            <person name="Carlos C."/>
            <person name="Flanigan W."/>
            <person name="Grubbs K.J."/>
            <person name="Horn H.A."/>
            <person name="Hoffmann F.M."/>
            <person name="Klassen J.L."/>
            <person name="Knack J.J."/>
            <person name="Lewin G.R."/>
            <person name="McDonald B.R."/>
            <person name="Muller L."/>
            <person name="Melo W.G.P."/>
            <person name="Pinto-Tomas A.A."/>
            <person name="Schmitz A."/>
            <person name="Wendt-Pienkowski E."/>
            <person name="Wildman S."/>
            <person name="Zhao M."/>
            <person name="Zhang F."/>
            <person name="Bugni T.S."/>
            <person name="Andes D.R."/>
            <person name="Pupo M.T."/>
            <person name="Currie C.R."/>
        </authorList>
    </citation>
    <scope>NUCLEOTIDE SEQUENCE [LARGE SCALE GENOMIC DNA]</scope>
    <source>
        <strain evidence="3 4">SID5840</strain>
    </source>
</reference>
<dbReference type="Gene3D" id="3.40.630.30">
    <property type="match status" value="1"/>
</dbReference>
<keyword evidence="1 3" id="KW-0808">Transferase</keyword>
<protein>
    <submittedName>
        <fullName evidence="3">GNAT family N-acetyltransferase</fullName>
    </submittedName>
</protein>
<feature type="domain" description="N-acetyltransferase" evidence="2">
    <location>
        <begin position="5"/>
        <end position="168"/>
    </location>
</feature>
<proteinExistence type="predicted"/>
<dbReference type="InterPro" id="IPR050769">
    <property type="entry name" value="NAT_camello-type"/>
</dbReference>
<dbReference type="PANTHER" id="PTHR13947">
    <property type="entry name" value="GNAT FAMILY N-ACETYLTRANSFERASE"/>
    <property type="match status" value="1"/>
</dbReference>
<evidence type="ECO:0000313" key="3">
    <source>
        <dbReference type="EMBL" id="MYR31974.1"/>
    </source>
</evidence>